<comment type="catalytic activity">
    <reaction evidence="10 11">
        <text>D-alanyl-D-alanine + UDP-N-acetyl-alpha-D-muramoyl-L-alanyl-gamma-D-glutamyl-meso-2,6-diaminopimelate + ATP = UDP-N-acetyl-alpha-D-muramoyl-L-alanyl-gamma-D-glutamyl-meso-2,6-diaminopimeloyl-D-alanyl-D-alanine + ADP + phosphate + H(+)</text>
        <dbReference type="Rhea" id="RHEA:28374"/>
        <dbReference type="ChEBI" id="CHEBI:15378"/>
        <dbReference type="ChEBI" id="CHEBI:30616"/>
        <dbReference type="ChEBI" id="CHEBI:43474"/>
        <dbReference type="ChEBI" id="CHEBI:57822"/>
        <dbReference type="ChEBI" id="CHEBI:61386"/>
        <dbReference type="ChEBI" id="CHEBI:83905"/>
        <dbReference type="ChEBI" id="CHEBI:456216"/>
        <dbReference type="EC" id="6.3.2.10"/>
    </reaction>
</comment>
<keyword evidence="2 10" id="KW-0436">Ligase</keyword>
<evidence type="ECO:0000313" key="15">
    <source>
        <dbReference type="EMBL" id="QKE91017.1"/>
    </source>
</evidence>
<dbReference type="SUPFAM" id="SSF63418">
    <property type="entry name" value="MurE/MurF N-terminal domain"/>
    <property type="match status" value="1"/>
</dbReference>
<evidence type="ECO:0000256" key="1">
    <source>
        <dbReference type="ARBA" id="ARBA00022490"/>
    </source>
</evidence>
<dbReference type="GO" id="GO:0005524">
    <property type="term" value="F:ATP binding"/>
    <property type="evidence" value="ECO:0007669"/>
    <property type="project" value="UniProtKB-UniRule"/>
</dbReference>
<evidence type="ECO:0000256" key="6">
    <source>
        <dbReference type="ARBA" id="ARBA00022960"/>
    </source>
</evidence>
<comment type="pathway">
    <text evidence="10 11">Cell wall biogenesis; peptidoglycan biosynthesis.</text>
</comment>
<dbReference type="GO" id="GO:0009252">
    <property type="term" value="P:peptidoglycan biosynthetic process"/>
    <property type="evidence" value="ECO:0007669"/>
    <property type="project" value="UniProtKB-UniRule"/>
</dbReference>
<evidence type="ECO:0000259" key="14">
    <source>
        <dbReference type="Pfam" id="PF08245"/>
    </source>
</evidence>
<evidence type="ECO:0000256" key="2">
    <source>
        <dbReference type="ARBA" id="ARBA00022598"/>
    </source>
</evidence>
<evidence type="ECO:0000256" key="8">
    <source>
        <dbReference type="ARBA" id="ARBA00023306"/>
    </source>
</evidence>
<evidence type="ECO:0000256" key="4">
    <source>
        <dbReference type="ARBA" id="ARBA00022741"/>
    </source>
</evidence>
<keyword evidence="1 10" id="KW-0963">Cytoplasm</keyword>
<accession>A0A6M8HRX9</accession>
<organism evidence="15 16">
    <name type="scientific">Lichenicola cladoniae</name>
    <dbReference type="NCBI Taxonomy" id="1484109"/>
    <lineage>
        <taxon>Bacteria</taxon>
        <taxon>Pseudomonadati</taxon>
        <taxon>Pseudomonadota</taxon>
        <taxon>Alphaproteobacteria</taxon>
        <taxon>Acetobacterales</taxon>
        <taxon>Acetobacteraceae</taxon>
        <taxon>Lichenicola</taxon>
    </lineage>
</organism>
<evidence type="ECO:0000256" key="10">
    <source>
        <dbReference type="HAMAP-Rule" id="MF_02019"/>
    </source>
</evidence>
<dbReference type="InterPro" id="IPR004101">
    <property type="entry name" value="Mur_ligase_C"/>
</dbReference>
<dbReference type="GO" id="GO:0051301">
    <property type="term" value="P:cell division"/>
    <property type="evidence" value="ECO:0007669"/>
    <property type="project" value="UniProtKB-KW"/>
</dbReference>
<dbReference type="AlphaFoldDB" id="A0A6M8HRX9"/>
<evidence type="ECO:0000313" key="16">
    <source>
        <dbReference type="Proteomes" id="UP000500767"/>
    </source>
</evidence>
<dbReference type="Gene3D" id="3.40.1190.10">
    <property type="entry name" value="Mur-like, catalytic domain"/>
    <property type="match status" value="1"/>
</dbReference>
<dbReference type="KEGG" id="lck:HN018_14045"/>
<evidence type="ECO:0000256" key="11">
    <source>
        <dbReference type="RuleBase" id="RU004136"/>
    </source>
</evidence>
<dbReference type="Proteomes" id="UP000500767">
    <property type="component" value="Chromosome"/>
</dbReference>
<feature type="domain" description="Mur ligase central" evidence="14">
    <location>
        <begin position="113"/>
        <end position="302"/>
    </location>
</feature>
<proteinExistence type="inferred from homology"/>
<feature type="domain" description="Mur ligase C-terminal" evidence="13">
    <location>
        <begin position="342"/>
        <end position="445"/>
    </location>
</feature>
<dbReference type="Gene3D" id="3.40.1390.10">
    <property type="entry name" value="MurE/MurF, N-terminal domain"/>
    <property type="match status" value="1"/>
</dbReference>
<dbReference type="InterPro" id="IPR005863">
    <property type="entry name" value="UDP-N-AcMur_synth"/>
</dbReference>
<dbReference type="InterPro" id="IPR036565">
    <property type="entry name" value="Mur-like_cat_sf"/>
</dbReference>
<dbReference type="InterPro" id="IPR000713">
    <property type="entry name" value="Mur_ligase_N"/>
</dbReference>
<keyword evidence="16" id="KW-1185">Reference proteome</keyword>
<dbReference type="SUPFAM" id="SSF53244">
    <property type="entry name" value="MurD-like peptide ligases, peptide-binding domain"/>
    <property type="match status" value="1"/>
</dbReference>
<dbReference type="Gene3D" id="3.90.190.20">
    <property type="entry name" value="Mur ligase, C-terminal domain"/>
    <property type="match status" value="1"/>
</dbReference>
<dbReference type="HAMAP" id="MF_02019">
    <property type="entry name" value="MurF"/>
    <property type="match status" value="1"/>
</dbReference>
<dbReference type="InterPro" id="IPR035911">
    <property type="entry name" value="MurE/MurF_N"/>
</dbReference>
<dbReference type="NCBIfam" id="TIGR01143">
    <property type="entry name" value="murF"/>
    <property type="match status" value="1"/>
</dbReference>
<comment type="subcellular location">
    <subcellularLocation>
        <location evidence="10 11">Cytoplasm</location>
    </subcellularLocation>
</comment>
<dbReference type="InterPro" id="IPR051046">
    <property type="entry name" value="MurCDEF_CellWall_CoF430Synth"/>
</dbReference>
<keyword evidence="3 10" id="KW-0132">Cell division</keyword>
<keyword evidence="4 10" id="KW-0547">Nucleotide-binding</keyword>
<feature type="domain" description="Mur ligase N-terminal catalytic" evidence="12">
    <location>
        <begin position="26"/>
        <end position="98"/>
    </location>
</feature>
<dbReference type="PANTHER" id="PTHR43024">
    <property type="entry name" value="UDP-N-ACETYLMURAMOYL-TRIPEPTIDE--D-ALANYL-D-ALANINE LIGASE"/>
    <property type="match status" value="1"/>
</dbReference>
<evidence type="ECO:0000256" key="5">
    <source>
        <dbReference type="ARBA" id="ARBA00022840"/>
    </source>
</evidence>
<dbReference type="Pfam" id="PF02875">
    <property type="entry name" value="Mur_ligase_C"/>
    <property type="match status" value="1"/>
</dbReference>
<dbReference type="InterPro" id="IPR036615">
    <property type="entry name" value="Mur_ligase_C_dom_sf"/>
</dbReference>
<keyword evidence="7 10" id="KW-0573">Peptidoglycan synthesis</keyword>
<dbReference type="GO" id="GO:0008360">
    <property type="term" value="P:regulation of cell shape"/>
    <property type="evidence" value="ECO:0007669"/>
    <property type="project" value="UniProtKB-KW"/>
</dbReference>
<sequence>MNALWTGQALALAVDGQFGGPAPASITGVSIDTRTLAPGDLFVALVSESGDGHVHVATALRNGAAAALVHPSEHLPESLRDDPRLLHVADTFRALHALGRAGRARFRGRVVAVTGSVGKTTTKEMLRTALSAIGETHASAASYNNHWGVPLTLARLPEHAAFCVSEIGMNHPGEIAPLANLVRPDVAVITTVAASHIGHMGSLAAIATEKASVFAALSPGGTAIYPDDAAHVDRLAGAATQAGARISRFGTTAGAEARIEDLVLAADGSRASLLNGGRRHPFRLAAPGRHMAMNAVACLAVVWALGEDIALAANALAGFVPGEGRGALRPLLQGTASLLDESYNASGASMRAALSVLGLLPATRRVAVLGDMLELGAFARAEHENLSKSVRESADIVYCAGDMTKFLFDGLPAEIQGAHAADARSLAPIVAAGLRAGDVVLVKGSYGSRMRDVVSALVATPGTTSLDTDQAA</sequence>
<feature type="binding site" evidence="10">
    <location>
        <begin position="115"/>
        <end position="121"/>
    </location>
    <ligand>
        <name>ATP</name>
        <dbReference type="ChEBI" id="CHEBI:30616"/>
    </ligand>
</feature>
<dbReference type="GO" id="GO:0005737">
    <property type="term" value="C:cytoplasm"/>
    <property type="evidence" value="ECO:0007669"/>
    <property type="project" value="UniProtKB-SubCell"/>
</dbReference>
<reference evidence="15 16" key="1">
    <citation type="journal article" date="2014" name="World J. Microbiol. Biotechnol.">
        <title>Biodiversity and physiological characteristics of Antarctic and Arctic lichens-associated bacteria.</title>
        <authorList>
            <person name="Lee Y.M."/>
            <person name="Kim E.H."/>
            <person name="Lee H.K."/>
            <person name="Hong S.G."/>
        </authorList>
    </citation>
    <scope>NUCLEOTIDE SEQUENCE [LARGE SCALE GENOMIC DNA]</scope>
    <source>
        <strain evidence="15 16">PAMC 26569</strain>
    </source>
</reference>
<dbReference type="EC" id="6.3.2.10" evidence="10 11"/>
<dbReference type="PANTHER" id="PTHR43024:SF1">
    <property type="entry name" value="UDP-N-ACETYLMURAMOYL-TRIPEPTIDE--D-ALANYL-D-ALANINE LIGASE"/>
    <property type="match status" value="1"/>
</dbReference>
<dbReference type="RefSeq" id="WP_171833458.1">
    <property type="nucleotide sequence ID" value="NZ_CP053708.1"/>
</dbReference>
<keyword evidence="8 10" id="KW-0131">Cell cycle</keyword>
<dbReference type="GO" id="GO:0047480">
    <property type="term" value="F:UDP-N-acetylmuramoyl-tripeptide-D-alanyl-D-alanine ligase activity"/>
    <property type="evidence" value="ECO:0007669"/>
    <property type="project" value="UniProtKB-UniRule"/>
</dbReference>
<dbReference type="Pfam" id="PF01225">
    <property type="entry name" value="Mur_ligase"/>
    <property type="match status" value="1"/>
</dbReference>
<evidence type="ECO:0000259" key="13">
    <source>
        <dbReference type="Pfam" id="PF02875"/>
    </source>
</evidence>
<dbReference type="GO" id="GO:0071555">
    <property type="term" value="P:cell wall organization"/>
    <property type="evidence" value="ECO:0007669"/>
    <property type="project" value="UniProtKB-KW"/>
</dbReference>
<name>A0A6M8HRX9_9PROT</name>
<protein>
    <recommendedName>
        <fullName evidence="10 11">UDP-N-acetylmuramoyl-tripeptide--D-alanyl-D-alanine ligase</fullName>
        <ecNumber evidence="10 11">6.3.2.10</ecNumber>
    </recommendedName>
    <alternativeName>
        <fullName evidence="10">D-alanyl-D-alanine-adding enzyme</fullName>
    </alternativeName>
</protein>
<keyword evidence="9 10" id="KW-0961">Cell wall biogenesis/degradation</keyword>
<dbReference type="InterPro" id="IPR013221">
    <property type="entry name" value="Mur_ligase_cen"/>
</dbReference>
<comment type="similarity">
    <text evidence="10">Belongs to the MurCDEF family. MurF subfamily.</text>
</comment>
<gene>
    <name evidence="10 15" type="primary">murF</name>
    <name evidence="15" type="ORF">HN018_14045</name>
</gene>
<evidence type="ECO:0000259" key="12">
    <source>
        <dbReference type="Pfam" id="PF01225"/>
    </source>
</evidence>
<evidence type="ECO:0000256" key="3">
    <source>
        <dbReference type="ARBA" id="ARBA00022618"/>
    </source>
</evidence>
<evidence type="ECO:0000256" key="7">
    <source>
        <dbReference type="ARBA" id="ARBA00022984"/>
    </source>
</evidence>
<dbReference type="EMBL" id="CP053708">
    <property type="protein sequence ID" value="QKE91017.1"/>
    <property type="molecule type" value="Genomic_DNA"/>
</dbReference>
<evidence type="ECO:0000256" key="9">
    <source>
        <dbReference type="ARBA" id="ARBA00023316"/>
    </source>
</evidence>
<dbReference type="SUPFAM" id="SSF53623">
    <property type="entry name" value="MurD-like peptide ligases, catalytic domain"/>
    <property type="match status" value="1"/>
</dbReference>
<dbReference type="Pfam" id="PF08245">
    <property type="entry name" value="Mur_ligase_M"/>
    <property type="match status" value="1"/>
</dbReference>
<dbReference type="UniPathway" id="UPA00219"/>
<keyword evidence="6 10" id="KW-0133">Cell shape</keyword>
<comment type="function">
    <text evidence="10 11">Involved in cell wall formation. Catalyzes the final step in the synthesis of UDP-N-acetylmuramoyl-pentapeptide, the precursor of murein.</text>
</comment>
<keyword evidence="5 10" id="KW-0067">ATP-binding</keyword>